<dbReference type="SMART" id="SM00028">
    <property type="entry name" value="TPR"/>
    <property type="match status" value="3"/>
</dbReference>
<dbReference type="RefSeq" id="WP_014837235.1">
    <property type="nucleotide sequence ID" value="NZ_BHZA01000005.1"/>
</dbReference>
<feature type="repeat" description="TPR" evidence="1">
    <location>
        <begin position="257"/>
        <end position="290"/>
    </location>
</feature>
<dbReference type="SUPFAM" id="SSF48452">
    <property type="entry name" value="TPR-like"/>
    <property type="match status" value="1"/>
</dbReference>
<keyword evidence="1" id="KW-0802">TPR repeat</keyword>
<name>A0A486DFL8_KLEPN</name>
<dbReference type="InterPro" id="IPR019734">
    <property type="entry name" value="TPR_rpt"/>
</dbReference>
<protein>
    <submittedName>
        <fullName evidence="2">Flp pilus assembly protein TadD, contains TPR repeats</fullName>
    </submittedName>
</protein>
<evidence type="ECO:0000313" key="2">
    <source>
        <dbReference type="EMBL" id="VGM13128.1"/>
    </source>
</evidence>
<dbReference type="AlphaFoldDB" id="A0A486DFL8"/>
<proteinExistence type="predicted"/>
<organism evidence="2">
    <name type="scientific">Klebsiella pneumoniae</name>
    <dbReference type="NCBI Taxonomy" id="573"/>
    <lineage>
        <taxon>Bacteria</taxon>
        <taxon>Pseudomonadati</taxon>
        <taxon>Pseudomonadota</taxon>
        <taxon>Gammaproteobacteria</taxon>
        <taxon>Enterobacterales</taxon>
        <taxon>Enterobacteriaceae</taxon>
        <taxon>Klebsiella/Raoultella group</taxon>
        <taxon>Klebsiella</taxon>
        <taxon>Klebsiella pneumoniae complex</taxon>
    </lineage>
</organism>
<sequence>MEKKSLRKIKKWIIAAAIFTQTLGSAYGNLNFQAGAMEDGTFLLTVNGSISSGDAYIFAKQIDSFKQDNMPLSQIWLNSLGGNVADALKMSLIISSNNLTTVVPNRWECVSACVLLFGAGIRRHAFPESIIGVHRISINEIDNDQARSLSLDMDTVYTAMNFPENIKYKMLTTPPNDVYYLTTIDKKNISTTYSNTKQVDTSYRNSGISAPRVIITKKDRSESRALNQKAIIQIRSNQFISAIANLETAKKIYPSDAEVLGNLGYAYYMIGDYTAAQMNLTSSLKLAPRRGSSWNNLGLVLASTNQIEWAVNCFINYWNFSKNKKAATNQFFSWEQERPGTGIDIASKRARSTLGIYSPE</sequence>
<dbReference type="Gene3D" id="1.25.40.10">
    <property type="entry name" value="Tetratricopeptide repeat domain"/>
    <property type="match status" value="1"/>
</dbReference>
<dbReference type="InterPro" id="IPR011990">
    <property type="entry name" value="TPR-like_helical_dom_sf"/>
</dbReference>
<accession>A0A486DFL8</accession>
<evidence type="ECO:0000256" key="1">
    <source>
        <dbReference type="PROSITE-ProRule" id="PRU00339"/>
    </source>
</evidence>
<gene>
    <name evidence="2" type="ORF">SAMEA4873652_05186</name>
</gene>
<dbReference type="PROSITE" id="PS50005">
    <property type="entry name" value="TPR"/>
    <property type="match status" value="1"/>
</dbReference>
<reference evidence="2" key="1">
    <citation type="submission" date="2019-03" db="EMBL/GenBank/DDBJ databases">
        <authorList>
            <consortium name="Pathogen Informatics"/>
        </authorList>
    </citation>
    <scope>NUCLEOTIDE SEQUENCE</scope>
    <source>
        <strain evidence="2">5012STDY7626450</strain>
    </source>
</reference>
<dbReference type="Gene3D" id="3.90.226.10">
    <property type="entry name" value="2-enoyl-CoA Hydratase, Chain A, domain 1"/>
    <property type="match status" value="1"/>
</dbReference>
<dbReference type="SUPFAM" id="SSF52096">
    <property type="entry name" value="ClpP/crotonase"/>
    <property type="match status" value="1"/>
</dbReference>
<dbReference type="Pfam" id="PF13181">
    <property type="entry name" value="TPR_8"/>
    <property type="match status" value="1"/>
</dbReference>
<dbReference type="EMBL" id="CAAHCV010000030">
    <property type="protein sequence ID" value="VGM13128.1"/>
    <property type="molecule type" value="Genomic_DNA"/>
</dbReference>
<dbReference type="InterPro" id="IPR029045">
    <property type="entry name" value="ClpP/crotonase-like_dom_sf"/>
</dbReference>